<feature type="region of interest" description="Disordered" evidence="9">
    <location>
        <begin position="631"/>
        <end position="659"/>
    </location>
</feature>
<comment type="similarity">
    <text evidence="1">Belongs to the tubulin family.</text>
</comment>
<dbReference type="InterPro" id="IPR043154">
    <property type="entry name" value="Sec-1-like_dom1"/>
</dbReference>
<dbReference type="FunCoup" id="A0A1D3CVP7">
    <property type="interactions" value="466"/>
</dbReference>
<dbReference type="PANTHER" id="PTHR11588">
    <property type="entry name" value="TUBULIN"/>
    <property type="match status" value="1"/>
</dbReference>
<dbReference type="PRINTS" id="PR01161">
    <property type="entry name" value="TUBULIN"/>
</dbReference>
<evidence type="ECO:0000256" key="4">
    <source>
        <dbReference type="ARBA" id="ARBA00022701"/>
    </source>
</evidence>
<keyword evidence="4" id="KW-0493">Microtubule</keyword>
<name>A0A1D3CVP7_9EIME</name>
<dbReference type="GO" id="GO:0016787">
    <property type="term" value="F:hydrolase activity"/>
    <property type="evidence" value="ECO:0007669"/>
    <property type="project" value="UniProtKB-KW"/>
</dbReference>
<gene>
    <name evidence="11" type="ORF">cyc_01940</name>
</gene>
<dbReference type="InterPro" id="IPR008280">
    <property type="entry name" value="Tub_FtsZ_C"/>
</dbReference>
<dbReference type="VEuPathDB" id="ToxoDB:LOC34618860"/>
<protein>
    <submittedName>
        <fullName evidence="11">Sec1 family protein</fullName>
    </submittedName>
</protein>
<dbReference type="SUPFAM" id="SSF56815">
    <property type="entry name" value="Sec1/munc18-like (SM) proteins"/>
    <property type="match status" value="1"/>
</dbReference>
<dbReference type="InterPro" id="IPR036525">
    <property type="entry name" value="Tubulin/FtsZ_GTPase_sf"/>
</dbReference>
<dbReference type="Pfam" id="PF00091">
    <property type="entry name" value="Tubulin"/>
    <property type="match status" value="1"/>
</dbReference>
<dbReference type="GO" id="GO:0005525">
    <property type="term" value="F:GTP binding"/>
    <property type="evidence" value="ECO:0007669"/>
    <property type="project" value="UniProtKB-KW"/>
</dbReference>
<dbReference type="InterPro" id="IPR036045">
    <property type="entry name" value="Sec1-like_sf"/>
</dbReference>
<dbReference type="InterPro" id="IPR037103">
    <property type="entry name" value="Tubulin/FtsZ-like_C"/>
</dbReference>
<dbReference type="InterPro" id="IPR003008">
    <property type="entry name" value="Tubulin_FtsZ_GTPase"/>
</dbReference>
<dbReference type="Pfam" id="PF00995">
    <property type="entry name" value="Sec1"/>
    <property type="match status" value="1"/>
</dbReference>
<comment type="catalytic activity">
    <reaction evidence="8">
        <text>GTP + H2O = GDP + phosphate + H(+)</text>
        <dbReference type="Rhea" id="RHEA:19669"/>
        <dbReference type="ChEBI" id="CHEBI:15377"/>
        <dbReference type="ChEBI" id="CHEBI:15378"/>
        <dbReference type="ChEBI" id="CHEBI:37565"/>
        <dbReference type="ChEBI" id="CHEBI:43474"/>
        <dbReference type="ChEBI" id="CHEBI:58189"/>
    </reaction>
    <physiologicalReaction direction="left-to-right" evidence="8">
        <dbReference type="Rhea" id="RHEA:19670"/>
    </physiologicalReaction>
</comment>
<dbReference type="GO" id="GO:0007017">
    <property type="term" value="P:microtubule-based process"/>
    <property type="evidence" value="ECO:0007669"/>
    <property type="project" value="InterPro"/>
</dbReference>
<dbReference type="SUPFAM" id="SSF52490">
    <property type="entry name" value="Tubulin nucleotide-binding domain-like"/>
    <property type="match status" value="1"/>
</dbReference>
<feature type="compositionally biased region" description="Polar residues" evidence="9">
    <location>
        <begin position="643"/>
        <end position="652"/>
    </location>
</feature>
<dbReference type="InterPro" id="IPR027482">
    <property type="entry name" value="Sec1-like_dom2"/>
</dbReference>
<evidence type="ECO:0000313" key="12">
    <source>
        <dbReference type="Proteomes" id="UP000095192"/>
    </source>
</evidence>
<feature type="domain" description="Tubulin/FtsZ GTPase" evidence="10">
    <location>
        <begin position="793"/>
        <end position="1006"/>
    </location>
</feature>
<evidence type="ECO:0000256" key="3">
    <source>
        <dbReference type="ARBA" id="ARBA00022490"/>
    </source>
</evidence>
<dbReference type="PRINTS" id="PR01162">
    <property type="entry name" value="ALPHATUBULIN"/>
</dbReference>
<keyword evidence="7" id="KW-0342">GTP-binding</keyword>
<dbReference type="GO" id="GO:0005874">
    <property type="term" value="C:microtubule"/>
    <property type="evidence" value="ECO:0007669"/>
    <property type="project" value="UniProtKB-KW"/>
</dbReference>
<dbReference type="GO" id="GO:0005200">
    <property type="term" value="F:structural constituent of cytoskeleton"/>
    <property type="evidence" value="ECO:0007669"/>
    <property type="project" value="InterPro"/>
</dbReference>
<dbReference type="InterPro" id="IPR018316">
    <property type="entry name" value="Tubulin/FtsZ_2-layer-sand-dom"/>
</dbReference>
<keyword evidence="12" id="KW-1185">Reference proteome</keyword>
<evidence type="ECO:0000259" key="10">
    <source>
        <dbReference type="SMART" id="SM00864"/>
    </source>
</evidence>
<comment type="caution">
    <text evidence="11">The sequence shown here is derived from an EMBL/GenBank/DDBJ whole genome shotgun (WGS) entry which is preliminary data.</text>
</comment>
<dbReference type="VEuPathDB" id="ToxoDB:LOC113147483"/>
<dbReference type="InterPro" id="IPR001619">
    <property type="entry name" value="Sec1-like"/>
</dbReference>
<dbReference type="AlphaFoldDB" id="A0A1D3CVP7"/>
<organism evidence="11 12">
    <name type="scientific">Cyclospora cayetanensis</name>
    <dbReference type="NCBI Taxonomy" id="88456"/>
    <lineage>
        <taxon>Eukaryota</taxon>
        <taxon>Sar</taxon>
        <taxon>Alveolata</taxon>
        <taxon>Apicomplexa</taxon>
        <taxon>Conoidasida</taxon>
        <taxon>Coccidia</taxon>
        <taxon>Eucoccidiorida</taxon>
        <taxon>Eimeriorina</taxon>
        <taxon>Eimeriidae</taxon>
        <taxon>Cyclospora</taxon>
    </lineage>
</organism>
<evidence type="ECO:0000256" key="9">
    <source>
        <dbReference type="SAM" id="MobiDB-lite"/>
    </source>
</evidence>
<dbReference type="InterPro" id="IPR000217">
    <property type="entry name" value="Tubulin"/>
</dbReference>
<evidence type="ECO:0000256" key="8">
    <source>
        <dbReference type="ARBA" id="ARBA00049117"/>
    </source>
</evidence>
<comment type="similarity">
    <text evidence="2">Belongs to the STXBP/unc-18/SEC1 family.</text>
</comment>
<dbReference type="InterPro" id="IPR002452">
    <property type="entry name" value="Alpha_tubulin"/>
</dbReference>
<dbReference type="InterPro" id="IPR043127">
    <property type="entry name" value="Sec-1-like_dom3a"/>
</dbReference>
<dbReference type="SUPFAM" id="SSF55307">
    <property type="entry name" value="Tubulin C-terminal domain-like"/>
    <property type="match status" value="1"/>
</dbReference>
<sequence>MSFDLEQKQTTALQEMLQLRKPQTSAFGGRGGSFGGHPVGGGAPWKVLIFDEAAKDILAPLMTIGVLRRHGVTLPLSLSASRTPIVEAPAVYLVSSSKESISAIIRDMEARLYALYYINFTSGVQTELLQQLAEGAARAGTVGAVVSVVERHVGFICLSPCEFSLNLPGLFSRMHGTSGDEAVQAAIDAAAEGLLSVLATLVVVSSSPLCVTSCLDSVHSGVVPLINCSSSASSPARSVALRLQEMVEALPAKAFSQMFGSATAAVTKPLLILLDREFDLLTMLQHTWLYGALIHDLLKLRLNRVTVTTASAEGKGSTPKTFDLEKRDLFWKEHAFSPFPVAAAAVSQMLTDYNTELAKMGRSKPDAFSQPGGADFSSDILKAVDVLPDLADKKRSLDAHTTIATALVSTIKERGLDRWWLTSEISSSLHTVSLSSCAAPSPPLVAVYFELEQGLPQDREAAVTSAVRQCLAPEAPGTLEDKLRLLACLYVSRPSFPKPQFEALISELQKQGADVASLQFLSKFSAIRSMNWELQSVTPSGTSSASAALEGLGTKFLDKGRGLLQARLFDILLFFPSPFLHLALFATLRLSIAVPPLLPLPLASGVKNLLVRKASPIAQLLEGLLEGQEAPGRQTMSLKRGQRSSGPGSTAVSPGGHSVRGSPVRQAIVFVVGGASYVEAAAIRELAARTQKQAALEKRDSVRSEAILGPAALGMAAPVLLLLPLFLKPSGSYHWPLGLRTGCAFWDLLLAEQCLTYEGRPGIPLKRLTWGQHSDHMNFMNTKEGKDDVPPSEDCFFSETEKGKKVPRCAMLDLDSECQSEITRSSLGLLFSPSSFVGGKEDGSCLFPRGRRLASTDPIRGLAEEALRIQLEATDMPAGVLCMRSLGGGAGSGFGEELLSLLSVEAPKVSVLENLLWPATYCPSYPGGQTASRLASQSASCLEPYNALLSVDGIIERGGGALLMDNAALSGLIRSTVASVHPFIADINQVIAQALASITLSLRFPSASTCDLSGLLSNAIPLPALSFLSASYAPIVSKARLPYVKTSTRDITLEVFKQKQSLFSTLYAEGMFLTANLFYRGPITPSEVQESIRAIKHHKEYTFVDWIPTAFKASLCSQPPLGSDEGPLGATSRACCLVANHTANALQIQRTLQDAQKMLAKRAFVFRQITRPSLQTLYVKEGLEEGEFSEALEKTQSLLDAYREAEVVYEYYYVEDEEAENQGESKAGVHAKSASKAEISDAATVVDEDESPKSALFAGDTSTKAANV</sequence>
<proteinExistence type="inferred from homology"/>
<keyword evidence="5" id="KW-0547">Nucleotide-binding</keyword>
<evidence type="ECO:0000256" key="2">
    <source>
        <dbReference type="ARBA" id="ARBA00009884"/>
    </source>
</evidence>
<dbReference type="Gene3D" id="3.90.830.10">
    <property type="entry name" value="Syntaxin Binding Protein 1, Chain A, domain 2"/>
    <property type="match status" value="1"/>
</dbReference>
<dbReference type="Gene3D" id="1.25.40.60">
    <property type="match status" value="1"/>
</dbReference>
<dbReference type="SMART" id="SM00864">
    <property type="entry name" value="Tubulin"/>
    <property type="match status" value="1"/>
</dbReference>
<dbReference type="Gene3D" id="3.40.50.1910">
    <property type="match status" value="1"/>
</dbReference>
<keyword evidence="6" id="KW-0378">Hydrolase</keyword>
<keyword evidence="3" id="KW-0963">Cytoplasm</keyword>
<dbReference type="InterPro" id="IPR023123">
    <property type="entry name" value="Tubulin_C"/>
</dbReference>
<dbReference type="Pfam" id="PF03953">
    <property type="entry name" value="Tubulin_C"/>
    <property type="match status" value="1"/>
</dbReference>
<dbReference type="InParanoid" id="A0A1D3CVP7"/>
<dbReference type="GO" id="GO:0016192">
    <property type="term" value="P:vesicle-mediated transport"/>
    <property type="evidence" value="ECO:0007669"/>
    <property type="project" value="InterPro"/>
</dbReference>
<reference evidence="11 12" key="1">
    <citation type="journal article" date="2016" name="BMC Genomics">
        <title>Comparative genomics reveals Cyclospora cayetanensis possesses coccidia-like metabolism and invasion components but unique surface antigens.</title>
        <authorList>
            <person name="Liu S."/>
            <person name="Wang L."/>
            <person name="Zheng H."/>
            <person name="Xu Z."/>
            <person name="Roellig D.M."/>
            <person name="Li N."/>
            <person name="Frace M.A."/>
            <person name="Tang K."/>
            <person name="Arrowood M.J."/>
            <person name="Moss D.M."/>
            <person name="Zhang L."/>
            <person name="Feng Y."/>
            <person name="Xiao L."/>
        </authorList>
    </citation>
    <scope>NUCLEOTIDE SEQUENCE [LARGE SCALE GENOMIC DNA]</scope>
    <source>
        <strain evidence="11 12">CHN_HEN01</strain>
    </source>
</reference>
<evidence type="ECO:0000256" key="1">
    <source>
        <dbReference type="ARBA" id="ARBA00009636"/>
    </source>
</evidence>
<accession>A0A1D3CVP7</accession>
<evidence type="ECO:0000256" key="5">
    <source>
        <dbReference type="ARBA" id="ARBA00022741"/>
    </source>
</evidence>
<dbReference type="EMBL" id="JROU02001772">
    <property type="protein sequence ID" value="OEH75274.1"/>
    <property type="molecule type" value="Genomic_DNA"/>
</dbReference>
<feature type="region of interest" description="Disordered" evidence="9">
    <location>
        <begin position="1220"/>
        <end position="1268"/>
    </location>
</feature>
<dbReference type="VEuPathDB" id="ToxoDB:cyc_01940"/>
<dbReference type="Gene3D" id="3.40.50.1440">
    <property type="entry name" value="Tubulin/FtsZ, GTPase domain"/>
    <property type="match status" value="1"/>
</dbReference>
<evidence type="ECO:0000313" key="11">
    <source>
        <dbReference type="EMBL" id="OEH75274.1"/>
    </source>
</evidence>
<dbReference type="Gene3D" id="3.40.50.2060">
    <property type="match status" value="1"/>
</dbReference>
<evidence type="ECO:0000256" key="7">
    <source>
        <dbReference type="ARBA" id="ARBA00023134"/>
    </source>
</evidence>
<dbReference type="Gene3D" id="1.10.287.600">
    <property type="entry name" value="Helix hairpin bin"/>
    <property type="match status" value="1"/>
</dbReference>
<dbReference type="Gene3D" id="3.30.1330.20">
    <property type="entry name" value="Tubulin/FtsZ, C-terminal domain"/>
    <property type="match status" value="1"/>
</dbReference>
<dbReference type="Proteomes" id="UP000095192">
    <property type="component" value="Unassembled WGS sequence"/>
</dbReference>
<evidence type="ECO:0000256" key="6">
    <source>
        <dbReference type="ARBA" id="ARBA00022801"/>
    </source>
</evidence>